<evidence type="ECO:0000256" key="1">
    <source>
        <dbReference type="ARBA" id="ARBA00003283"/>
    </source>
</evidence>
<dbReference type="GO" id="GO:0015074">
    <property type="term" value="P:DNA integration"/>
    <property type="evidence" value="ECO:0007669"/>
    <property type="project" value="UniProtKB-KW"/>
</dbReference>
<dbReference type="CDD" id="cd01189">
    <property type="entry name" value="INT_ICEBs1_C_like"/>
    <property type="match status" value="1"/>
</dbReference>
<dbReference type="Gene3D" id="1.10.443.10">
    <property type="entry name" value="Intergrase catalytic core"/>
    <property type="match status" value="1"/>
</dbReference>
<keyword evidence="3" id="KW-0229">DNA integration</keyword>
<dbReference type="PROSITE" id="PS51900">
    <property type="entry name" value="CB"/>
    <property type="match status" value="1"/>
</dbReference>
<evidence type="ECO:0000256" key="4">
    <source>
        <dbReference type="ARBA" id="ARBA00023125"/>
    </source>
</evidence>
<dbReference type="InterPro" id="IPR013762">
    <property type="entry name" value="Integrase-like_cat_sf"/>
</dbReference>
<sequence>MASIVERRNRFCVVYNYKDRDGKRKQKWETYKTMQEAKRRKNEVEYRADIGELVVPHCKTLKELVNEYIALYGKERWSLSTYSSNVATFNNYVLPIIGDDKLEDINTRFIERYYQRLLKTPSVVNPATGKRASEYVTPSTIRDVHKLLRNCFHQAVKWEIMQKNPCQYATVPKYKSEKRQIWTAETLMQALDLCDDDRLKLALNLAFSCSLRMGELLGLTWDCVDITPQAVAEGNAYIYINKEVQRVEKNAIKELDGKDIIMVFPEESKLNKTVRVLKTPKTESSIRKIFLPRSVAVMLEKWRKSQNEIKDVLGDEYQDYDIVLATPYGLPTSGSSLRKALNDLIKEHDLPPVVFHSLRHTSVTYKLKLNGGDIKAVQGDSGHSQINMVTDVYSHIIDDDRKRNAELFEEAFYNKRNLDPSMRATASGKTVELPTTVDAELLAKVLSNPEMAALLSALAKGMEQKQ</sequence>
<comment type="similarity">
    <text evidence="2">Belongs to the 'phage' integrase family.</text>
</comment>
<comment type="caution">
    <text evidence="9">The sequence shown here is derived from an EMBL/GenBank/DDBJ whole genome shotgun (WGS) entry which is preliminary data.</text>
</comment>
<keyword evidence="5" id="KW-0233">DNA recombination</keyword>
<dbReference type="InterPro" id="IPR010998">
    <property type="entry name" value="Integrase_recombinase_N"/>
</dbReference>
<feature type="domain" description="Tyr recombinase" evidence="7">
    <location>
        <begin position="177"/>
        <end position="407"/>
    </location>
</feature>
<evidence type="ECO:0000256" key="6">
    <source>
        <dbReference type="PROSITE-ProRule" id="PRU01248"/>
    </source>
</evidence>
<comment type="function">
    <text evidence="1">Site-specific tyrosine recombinase, which acts by catalyzing the cutting and rejoining of the recombining DNA molecules.</text>
</comment>
<proteinExistence type="inferred from homology"/>
<dbReference type="PANTHER" id="PTHR30349">
    <property type="entry name" value="PHAGE INTEGRASE-RELATED"/>
    <property type="match status" value="1"/>
</dbReference>
<evidence type="ECO:0000259" key="7">
    <source>
        <dbReference type="PROSITE" id="PS51898"/>
    </source>
</evidence>
<organism evidence="9 10">
    <name type="scientific">Fusibacillus kribbianus</name>
    <dbReference type="NCBI Taxonomy" id="3044208"/>
    <lineage>
        <taxon>Bacteria</taxon>
        <taxon>Bacillati</taxon>
        <taxon>Bacillota</taxon>
        <taxon>Clostridia</taxon>
        <taxon>Lachnospirales</taxon>
        <taxon>Lachnospiraceae</taxon>
        <taxon>Fusibacillus</taxon>
    </lineage>
</organism>
<dbReference type="InterPro" id="IPR002104">
    <property type="entry name" value="Integrase_catalytic"/>
</dbReference>
<feature type="domain" description="Core-binding (CB)" evidence="8">
    <location>
        <begin position="59"/>
        <end position="156"/>
    </location>
</feature>
<dbReference type="GO" id="GO:0003677">
    <property type="term" value="F:DNA binding"/>
    <property type="evidence" value="ECO:0007669"/>
    <property type="project" value="UniProtKB-UniRule"/>
</dbReference>
<dbReference type="SUPFAM" id="SSF56349">
    <property type="entry name" value="DNA breaking-rejoining enzymes"/>
    <property type="match status" value="1"/>
</dbReference>
<dbReference type="InterPro" id="IPR050090">
    <property type="entry name" value="Tyrosine_recombinase_XerCD"/>
</dbReference>
<name>A0AAP4BBC6_9FIRM</name>
<dbReference type="Gene3D" id="1.10.150.130">
    <property type="match status" value="1"/>
</dbReference>
<evidence type="ECO:0000313" key="10">
    <source>
        <dbReference type="Proteomes" id="UP001300383"/>
    </source>
</evidence>
<dbReference type="Proteomes" id="UP001300383">
    <property type="component" value="Unassembled WGS sequence"/>
</dbReference>
<keyword evidence="10" id="KW-1185">Reference proteome</keyword>
<dbReference type="PANTHER" id="PTHR30349:SF64">
    <property type="entry name" value="PROPHAGE INTEGRASE INTD-RELATED"/>
    <property type="match status" value="1"/>
</dbReference>
<dbReference type="InterPro" id="IPR044068">
    <property type="entry name" value="CB"/>
</dbReference>
<accession>A0AAP4BBC6</accession>
<dbReference type="GO" id="GO:0006310">
    <property type="term" value="P:DNA recombination"/>
    <property type="evidence" value="ECO:0007669"/>
    <property type="project" value="UniProtKB-KW"/>
</dbReference>
<dbReference type="Pfam" id="PF14659">
    <property type="entry name" value="Phage_int_SAM_3"/>
    <property type="match status" value="1"/>
</dbReference>
<dbReference type="EMBL" id="JASGBQ010000027">
    <property type="protein sequence ID" value="MDI9243209.1"/>
    <property type="molecule type" value="Genomic_DNA"/>
</dbReference>
<dbReference type="InterPro" id="IPR011010">
    <property type="entry name" value="DNA_brk_join_enz"/>
</dbReference>
<evidence type="ECO:0000256" key="5">
    <source>
        <dbReference type="ARBA" id="ARBA00023172"/>
    </source>
</evidence>
<evidence type="ECO:0000256" key="3">
    <source>
        <dbReference type="ARBA" id="ARBA00022908"/>
    </source>
</evidence>
<dbReference type="RefSeq" id="WP_283231637.1">
    <property type="nucleotide sequence ID" value="NZ_JASGBQ010000027.1"/>
</dbReference>
<keyword evidence="4 6" id="KW-0238">DNA-binding</keyword>
<protein>
    <submittedName>
        <fullName evidence="9">Site-specific integrase</fullName>
    </submittedName>
</protein>
<evidence type="ECO:0000256" key="2">
    <source>
        <dbReference type="ARBA" id="ARBA00008857"/>
    </source>
</evidence>
<dbReference type="Pfam" id="PF00589">
    <property type="entry name" value="Phage_integrase"/>
    <property type="match status" value="1"/>
</dbReference>
<evidence type="ECO:0000259" key="8">
    <source>
        <dbReference type="PROSITE" id="PS51900"/>
    </source>
</evidence>
<dbReference type="PROSITE" id="PS51898">
    <property type="entry name" value="TYR_RECOMBINASE"/>
    <property type="match status" value="1"/>
</dbReference>
<evidence type="ECO:0000313" key="9">
    <source>
        <dbReference type="EMBL" id="MDI9243209.1"/>
    </source>
</evidence>
<dbReference type="InterPro" id="IPR004107">
    <property type="entry name" value="Integrase_SAM-like_N"/>
</dbReference>
<gene>
    <name evidence="9" type="ORF">QJ036_12200</name>
</gene>
<reference evidence="9 10" key="1">
    <citation type="submission" date="2023-05" db="EMBL/GenBank/DDBJ databases">
        <title>[ruminococcus] sp. nov., isolated from a pig farm feces dump.</title>
        <authorList>
            <person name="Chang Y.-H."/>
        </authorList>
    </citation>
    <scope>NUCLEOTIDE SEQUENCE [LARGE SCALE GENOMIC DNA]</scope>
    <source>
        <strain evidence="9 10">YH-rum2234</strain>
    </source>
</reference>
<dbReference type="AlphaFoldDB" id="A0AAP4BBC6"/>